<evidence type="ECO:0000259" key="1">
    <source>
        <dbReference type="PROSITE" id="PS51833"/>
    </source>
</evidence>
<dbReference type="InterPro" id="IPR003607">
    <property type="entry name" value="HD/PDEase_dom"/>
</dbReference>
<gene>
    <name evidence="2" type="ORF">WNY58_08445</name>
</gene>
<dbReference type="InterPro" id="IPR013976">
    <property type="entry name" value="HDOD"/>
</dbReference>
<evidence type="ECO:0000313" key="3">
    <source>
        <dbReference type="Proteomes" id="UP001449225"/>
    </source>
</evidence>
<reference evidence="2 3" key="1">
    <citation type="submission" date="2024-03" db="EMBL/GenBank/DDBJ databases">
        <title>Community enrichment and isolation of bacterial strains for fucoidan degradation.</title>
        <authorList>
            <person name="Sichert A."/>
        </authorList>
    </citation>
    <scope>NUCLEOTIDE SEQUENCE [LARGE SCALE GENOMIC DNA]</scope>
    <source>
        <strain evidence="2 3">AS76</strain>
    </source>
</reference>
<dbReference type="PANTHER" id="PTHR33525">
    <property type="match status" value="1"/>
</dbReference>
<dbReference type="PANTHER" id="PTHR33525:SF3">
    <property type="entry name" value="RIBONUCLEASE Y"/>
    <property type="match status" value="1"/>
</dbReference>
<evidence type="ECO:0000313" key="2">
    <source>
        <dbReference type="EMBL" id="MEM5536417.1"/>
    </source>
</evidence>
<comment type="caution">
    <text evidence="2">The sequence shown here is derived from an EMBL/GenBank/DDBJ whole genome shotgun (WGS) entry which is preliminary data.</text>
</comment>
<accession>A0ABU9TRR4</accession>
<name>A0ABU9TRR4_9GAMM</name>
<sequence length="412" mass="45723">MDAQMTSQQLQPSAIFCQTCPQSVRLGRAVSDITDWHTVSVTRLDELLAALDNNHVDVLVLPLGDNPTQTLELLAKVIEKHPSVIRVVLSDYLTPMQTARTSELAHHSLPLDCTSEMLIEDISNSIHVSGLINKPAVKEYITSLQALPVLPEVYENLNRALGSERSSAREIAQILEQDPVMTAKIMQWVNSAFFGLSRNINRIHEAVTILGVRMIRDLVLTSHLFDAYPQTDVWKSFSFKQIHQRSMAVARAAQHIARSVKADRHVQAQAFLAGLLHDFGILVLASHNPADYHRIISKASLMDQPVYAIEKLELGVTHAEAGAYMLALWNLPPKVVEAVLFHHFPKASPGNGFTPLTAVHVADALLPPATSVVGCDMSSRLSMDYIKRIDMETELDHWQLITADYQAQVGFV</sequence>
<dbReference type="RefSeq" id="WP_342854288.1">
    <property type="nucleotide sequence ID" value="NZ_JBBMRA010000006.1"/>
</dbReference>
<dbReference type="Proteomes" id="UP001449225">
    <property type="component" value="Unassembled WGS sequence"/>
</dbReference>
<feature type="domain" description="HDOD" evidence="1">
    <location>
        <begin position="147"/>
        <end position="345"/>
    </location>
</feature>
<dbReference type="InterPro" id="IPR052340">
    <property type="entry name" value="RNase_Y/CdgJ"/>
</dbReference>
<dbReference type="PROSITE" id="PS51833">
    <property type="entry name" value="HDOD"/>
    <property type="match status" value="1"/>
</dbReference>
<dbReference type="CDD" id="cd00077">
    <property type="entry name" value="HDc"/>
    <property type="match status" value="1"/>
</dbReference>
<protein>
    <submittedName>
        <fullName evidence="2">Response regulator</fullName>
    </submittedName>
</protein>
<dbReference type="SUPFAM" id="SSF109604">
    <property type="entry name" value="HD-domain/PDEase-like"/>
    <property type="match status" value="1"/>
</dbReference>
<organism evidence="2 3">
    <name type="scientific">Neptuniibacter pectenicola</name>
    <dbReference type="NCBI Taxonomy" id="1806669"/>
    <lineage>
        <taxon>Bacteria</taxon>
        <taxon>Pseudomonadati</taxon>
        <taxon>Pseudomonadota</taxon>
        <taxon>Gammaproteobacteria</taxon>
        <taxon>Oceanospirillales</taxon>
        <taxon>Oceanospirillaceae</taxon>
        <taxon>Neptuniibacter</taxon>
    </lineage>
</organism>
<dbReference type="EMBL" id="JBBMRA010000006">
    <property type="protein sequence ID" value="MEM5536417.1"/>
    <property type="molecule type" value="Genomic_DNA"/>
</dbReference>
<keyword evidence="3" id="KW-1185">Reference proteome</keyword>
<dbReference type="Pfam" id="PF08668">
    <property type="entry name" value="HDOD"/>
    <property type="match status" value="1"/>
</dbReference>
<dbReference type="Gene3D" id="1.10.3210.10">
    <property type="entry name" value="Hypothetical protein af1432"/>
    <property type="match status" value="1"/>
</dbReference>
<proteinExistence type="predicted"/>